<dbReference type="HOGENOM" id="CLU_2812660_0_0_1"/>
<name>A0A0C3BK67_HEBCY</name>
<dbReference type="EMBL" id="KN831800">
    <property type="protein sequence ID" value="KIM37090.1"/>
    <property type="molecule type" value="Genomic_DNA"/>
</dbReference>
<sequence length="67" mass="7823">MGPSNSKRFHDIRRVDRNFEEKAIPSKGQIGDEVGNRATISLFQWKQNRRVSESVYVLGQDKEMKRT</sequence>
<evidence type="ECO:0000313" key="1">
    <source>
        <dbReference type="EMBL" id="KIM37090.1"/>
    </source>
</evidence>
<evidence type="ECO:0000313" key="2">
    <source>
        <dbReference type="Proteomes" id="UP000053424"/>
    </source>
</evidence>
<keyword evidence="2" id="KW-1185">Reference proteome</keyword>
<organism evidence="1 2">
    <name type="scientific">Hebeloma cylindrosporum</name>
    <dbReference type="NCBI Taxonomy" id="76867"/>
    <lineage>
        <taxon>Eukaryota</taxon>
        <taxon>Fungi</taxon>
        <taxon>Dikarya</taxon>
        <taxon>Basidiomycota</taxon>
        <taxon>Agaricomycotina</taxon>
        <taxon>Agaricomycetes</taxon>
        <taxon>Agaricomycetidae</taxon>
        <taxon>Agaricales</taxon>
        <taxon>Agaricineae</taxon>
        <taxon>Hymenogastraceae</taxon>
        <taxon>Hebeloma</taxon>
    </lineage>
</organism>
<reference evidence="1 2" key="1">
    <citation type="submission" date="2014-04" db="EMBL/GenBank/DDBJ databases">
        <authorList>
            <consortium name="DOE Joint Genome Institute"/>
            <person name="Kuo A."/>
            <person name="Gay G."/>
            <person name="Dore J."/>
            <person name="Kohler A."/>
            <person name="Nagy L.G."/>
            <person name="Floudas D."/>
            <person name="Copeland A."/>
            <person name="Barry K.W."/>
            <person name="Cichocki N."/>
            <person name="Veneault-Fourrey C."/>
            <person name="LaButti K."/>
            <person name="Lindquist E.A."/>
            <person name="Lipzen A."/>
            <person name="Lundell T."/>
            <person name="Morin E."/>
            <person name="Murat C."/>
            <person name="Sun H."/>
            <person name="Tunlid A."/>
            <person name="Henrissat B."/>
            <person name="Grigoriev I.V."/>
            <person name="Hibbett D.S."/>
            <person name="Martin F."/>
            <person name="Nordberg H.P."/>
            <person name="Cantor M.N."/>
            <person name="Hua S.X."/>
        </authorList>
    </citation>
    <scope>NUCLEOTIDE SEQUENCE [LARGE SCALE GENOMIC DNA]</scope>
    <source>
        <strain evidence="2">h7</strain>
    </source>
</reference>
<dbReference type="Proteomes" id="UP000053424">
    <property type="component" value="Unassembled WGS sequence"/>
</dbReference>
<reference evidence="2" key="2">
    <citation type="submission" date="2015-01" db="EMBL/GenBank/DDBJ databases">
        <title>Evolutionary Origins and Diversification of the Mycorrhizal Mutualists.</title>
        <authorList>
            <consortium name="DOE Joint Genome Institute"/>
            <consortium name="Mycorrhizal Genomics Consortium"/>
            <person name="Kohler A."/>
            <person name="Kuo A."/>
            <person name="Nagy L.G."/>
            <person name="Floudas D."/>
            <person name="Copeland A."/>
            <person name="Barry K.W."/>
            <person name="Cichocki N."/>
            <person name="Veneault-Fourrey C."/>
            <person name="LaButti K."/>
            <person name="Lindquist E.A."/>
            <person name="Lipzen A."/>
            <person name="Lundell T."/>
            <person name="Morin E."/>
            <person name="Murat C."/>
            <person name="Riley R."/>
            <person name="Ohm R."/>
            <person name="Sun H."/>
            <person name="Tunlid A."/>
            <person name="Henrissat B."/>
            <person name="Grigoriev I.V."/>
            <person name="Hibbett D.S."/>
            <person name="Martin F."/>
        </authorList>
    </citation>
    <scope>NUCLEOTIDE SEQUENCE [LARGE SCALE GENOMIC DNA]</scope>
    <source>
        <strain evidence="2">h7</strain>
    </source>
</reference>
<gene>
    <name evidence="1" type="ORF">M413DRAFT_448786</name>
</gene>
<protein>
    <submittedName>
        <fullName evidence="1">Uncharacterized protein</fullName>
    </submittedName>
</protein>
<proteinExistence type="predicted"/>
<accession>A0A0C3BK67</accession>
<dbReference type="AlphaFoldDB" id="A0A0C3BK67"/>